<name>A0A2W1D2J8_9PLEO</name>
<proteinExistence type="predicted"/>
<organism evidence="1 2">
    <name type="scientific">Pyrenophora tritici-repentis</name>
    <dbReference type="NCBI Taxonomy" id="45151"/>
    <lineage>
        <taxon>Eukaryota</taxon>
        <taxon>Fungi</taxon>
        <taxon>Dikarya</taxon>
        <taxon>Ascomycota</taxon>
        <taxon>Pezizomycotina</taxon>
        <taxon>Dothideomycetes</taxon>
        <taxon>Pleosporomycetidae</taxon>
        <taxon>Pleosporales</taxon>
        <taxon>Pleosporineae</taxon>
        <taxon>Pleosporaceae</taxon>
        <taxon>Pyrenophora</taxon>
    </lineage>
</organism>
<sequence>MVLTCAISQNCQRTPPHRLHCEHLLDNETAYFRCVCNRAQSLTDNEFFNARCVFEECSEDRDRQAFITAYKKGCVDLGMRLRDITGEWGIQHWAEYGDGAWDADEDEDEYTDGSDGDAWVNDEE</sequence>
<evidence type="ECO:0000313" key="1">
    <source>
        <dbReference type="EMBL" id="KAF7575796.1"/>
    </source>
</evidence>
<protein>
    <submittedName>
        <fullName evidence="1">TT-ORF1 multi-domain protein</fullName>
    </submittedName>
</protein>
<dbReference type="KEGG" id="ptrr:6349677"/>
<dbReference type="RefSeq" id="XP_065964738.1">
    <property type="nucleotide sequence ID" value="XM_066102536.1"/>
</dbReference>
<dbReference type="AlphaFoldDB" id="A0A2W1D2J8"/>
<gene>
    <name evidence="1" type="ORF">PtrM4_000360</name>
</gene>
<comment type="caution">
    <text evidence="1">The sequence shown here is derived from an EMBL/GenBank/DDBJ whole genome shotgun (WGS) entry which is preliminary data.</text>
</comment>
<dbReference type="EMBL" id="NQIK02000001">
    <property type="protein sequence ID" value="KAF7575796.1"/>
    <property type="molecule type" value="Genomic_DNA"/>
</dbReference>
<evidence type="ECO:0000313" key="2">
    <source>
        <dbReference type="Proteomes" id="UP000245464"/>
    </source>
</evidence>
<accession>A0A2W1D2J8</accession>
<dbReference type="GeneID" id="6349677"/>
<dbReference type="Proteomes" id="UP000245464">
    <property type="component" value="Chromosome 1"/>
</dbReference>
<reference evidence="1 2" key="1">
    <citation type="journal article" date="2018" name="BMC Genomics">
        <title>Comparative genomics of the wheat fungal pathogen Pyrenophora tritici-repentis reveals chromosomal variations and genome plasticity.</title>
        <authorList>
            <person name="Moolhuijzen P."/>
            <person name="See P.T."/>
            <person name="Hane J.K."/>
            <person name="Shi G."/>
            <person name="Liu Z."/>
            <person name="Oliver R.P."/>
            <person name="Moffat C.S."/>
        </authorList>
    </citation>
    <scope>NUCLEOTIDE SEQUENCE [LARGE SCALE GENOMIC DNA]</scope>
    <source>
        <strain evidence="1">M4</strain>
    </source>
</reference>